<evidence type="ECO:0000259" key="2">
    <source>
        <dbReference type="PROSITE" id="PS50110"/>
    </source>
</evidence>
<dbReference type="EMBL" id="CP049055">
    <property type="protein sequence ID" value="QII11622.1"/>
    <property type="molecule type" value="Genomic_DNA"/>
</dbReference>
<name>A0A6G7GQG4_KUEST</name>
<accession>A0A6G7GQG4</accession>
<dbReference type="InterPro" id="IPR011006">
    <property type="entry name" value="CheY-like_superfamily"/>
</dbReference>
<dbReference type="AlphaFoldDB" id="A0A6G7GQG4"/>
<gene>
    <name evidence="3" type="ORF">KsCSTR_22430</name>
</gene>
<dbReference type="InterPro" id="IPR001789">
    <property type="entry name" value="Sig_transdc_resp-reg_receiver"/>
</dbReference>
<evidence type="ECO:0000256" key="1">
    <source>
        <dbReference type="PROSITE-ProRule" id="PRU00169"/>
    </source>
</evidence>
<dbReference type="PROSITE" id="PS50110">
    <property type="entry name" value="RESPONSE_REGULATORY"/>
    <property type="match status" value="1"/>
</dbReference>
<evidence type="ECO:0000313" key="3">
    <source>
        <dbReference type="EMBL" id="QII11622.1"/>
    </source>
</evidence>
<proteinExistence type="predicted"/>
<dbReference type="Proteomes" id="UP000501926">
    <property type="component" value="Chromosome"/>
</dbReference>
<evidence type="ECO:0000313" key="4">
    <source>
        <dbReference type="Proteomes" id="UP000501926"/>
    </source>
</evidence>
<sequence length="37" mass="4198">MSALKKTNYDVVFTDIVLKGKTGIEIPEAIRRKNMNC</sequence>
<feature type="domain" description="Response regulatory" evidence="2">
    <location>
        <begin position="1"/>
        <end position="37"/>
    </location>
</feature>
<dbReference type="GO" id="GO:0000160">
    <property type="term" value="P:phosphorelay signal transduction system"/>
    <property type="evidence" value="ECO:0007669"/>
    <property type="project" value="InterPro"/>
</dbReference>
<feature type="modified residue" description="4-aspartylphosphate" evidence="1">
    <location>
        <position position="15"/>
    </location>
</feature>
<reference evidence="3 4" key="1">
    <citation type="submission" date="2020-02" db="EMBL/GenBank/DDBJ databases">
        <title>Newly sequenced genome of strain CSTR1 showed variability in Candidatus Kuenenia stuttgartiensis genomes.</title>
        <authorList>
            <person name="Ding C."/>
            <person name="Adrian L."/>
        </authorList>
    </citation>
    <scope>NUCLEOTIDE SEQUENCE [LARGE SCALE GENOMIC DNA]</scope>
    <source>
        <strain evidence="3 4">CSTR1</strain>
    </source>
</reference>
<keyword evidence="1" id="KW-0597">Phosphoprotein</keyword>
<organism evidence="3 4">
    <name type="scientific">Kuenenia stuttgartiensis</name>
    <dbReference type="NCBI Taxonomy" id="174633"/>
    <lineage>
        <taxon>Bacteria</taxon>
        <taxon>Pseudomonadati</taxon>
        <taxon>Planctomycetota</taxon>
        <taxon>Candidatus Brocadiia</taxon>
        <taxon>Candidatus Brocadiales</taxon>
        <taxon>Candidatus Brocadiaceae</taxon>
        <taxon>Candidatus Kuenenia</taxon>
    </lineage>
</organism>
<dbReference type="Gene3D" id="3.40.50.2300">
    <property type="match status" value="1"/>
</dbReference>
<dbReference type="SUPFAM" id="SSF52172">
    <property type="entry name" value="CheY-like"/>
    <property type="match status" value="1"/>
</dbReference>
<protein>
    <recommendedName>
        <fullName evidence="2">Response regulatory domain-containing protein</fullName>
    </recommendedName>
</protein>